<gene>
    <name evidence="1" type="ordered locus">Sulac_0932</name>
</gene>
<keyword evidence="2" id="KW-1185">Reference proteome</keyword>
<dbReference type="GO" id="GO:0006071">
    <property type="term" value="P:glycerol metabolic process"/>
    <property type="evidence" value="ECO:0007669"/>
    <property type="project" value="InterPro"/>
</dbReference>
<dbReference type="STRING" id="679936.Sulac_0932"/>
<dbReference type="Gene3D" id="3.20.20.70">
    <property type="entry name" value="Aldolase class I"/>
    <property type="match status" value="1"/>
</dbReference>
<dbReference type="SUPFAM" id="SSF110391">
    <property type="entry name" value="GlpP-like"/>
    <property type="match status" value="1"/>
</dbReference>
<dbReference type="GO" id="GO:0006355">
    <property type="term" value="P:regulation of DNA-templated transcription"/>
    <property type="evidence" value="ECO:0007669"/>
    <property type="project" value="InterPro"/>
</dbReference>
<dbReference type="Proteomes" id="UP000005439">
    <property type="component" value="Chromosome"/>
</dbReference>
<proteinExistence type="predicted"/>
<name>G8TSQ7_SULAD</name>
<dbReference type="KEGG" id="sap:Sulac_0932"/>
<dbReference type="EMBL" id="CP003179">
    <property type="protein sequence ID" value="AEW04434.1"/>
    <property type="molecule type" value="Genomic_DNA"/>
</dbReference>
<protein>
    <submittedName>
        <fullName evidence="1">Glycerol-3-phosphate responsive antiterminator, GlpP</fullName>
    </submittedName>
</protein>
<dbReference type="HOGENOM" id="CLU_111516_0_1_9"/>
<dbReference type="PANTHER" id="PTHR35787">
    <property type="entry name" value="GLYCEROL UPTAKE OPERON ANTITERMINATOR REGULATORY PROTEIN"/>
    <property type="match status" value="1"/>
</dbReference>
<evidence type="ECO:0000313" key="2">
    <source>
        <dbReference type="Proteomes" id="UP000005439"/>
    </source>
</evidence>
<sequence>MTEPRRRSMPTIIPALRRLEDIPRLPPGDGLRWVFMLGGTLSTVPEAVRTLHQRGWRVFVHVDMLRGLTADGEGLKFLQQVIRPEGIITTHSQTVTQAKKVGLFTIQRIFLLDSQSVATGVAQVRAAAPDAVETLPGILPGITRDICRQVTCPVIAAGLIQNPEQVENMLAVGAASISTSTPTLWHWQRGG</sequence>
<dbReference type="InterPro" id="IPR013785">
    <property type="entry name" value="Aldolase_TIM"/>
</dbReference>
<reference evidence="1 2" key="2">
    <citation type="journal article" date="2012" name="Stand. Genomic Sci.">
        <title>Complete genome sequence of the moderately thermophilic mineral-sulfide-oxidizing firmicute Sulfobacillus acidophilus type strain (NAL(T)).</title>
        <authorList>
            <person name="Anderson I."/>
            <person name="Chertkov O."/>
            <person name="Chen A."/>
            <person name="Saunders E."/>
            <person name="Lapidus A."/>
            <person name="Nolan M."/>
            <person name="Lucas S."/>
            <person name="Hammon N."/>
            <person name="Deshpande S."/>
            <person name="Cheng J.F."/>
            <person name="Han C."/>
            <person name="Tapia R."/>
            <person name="Goodwin L.A."/>
            <person name="Pitluck S."/>
            <person name="Liolios K."/>
            <person name="Pagani I."/>
            <person name="Ivanova N."/>
            <person name="Mikhailova N."/>
            <person name="Pati A."/>
            <person name="Palaniappan K."/>
            <person name="Land M."/>
            <person name="Pan C."/>
            <person name="Rohde M."/>
            <person name="Pukall R."/>
            <person name="Goker M."/>
            <person name="Detter J.C."/>
            <person name="Woyke T."/>
            <person name="Bristow J."/>
            <person name="Eisen J.A."/>
            <person name="Markowitz V."/>
            <person name="Hugenholtz P."/>
            <person name="Kyrpides N.C."/>
            <person name="Klenk H.P."/>
            <person name="Mavromatis K."/>
        </authorList>
    </citation>
    <scope>NUCLEOTIDE SEQUENCE [LARGE SCALE GENOMIC DNA]</scope>
    <source>
        <strain evidence="2">ATCC 700253 / DSM 10332 / NAL</strain>
    </source>
</reference>
<reference evidence="2" key="1">
    <citation type="submission" date="2011-12" db="EMBL/GenBank/DDBJ databases">
        <title>The complete genome of chromosome of Sulfobacillus acidophilus DSM 10332.</title>
        <authorList>
            <person name="Lucas S."/>
            <person name="Han J."/>
            <person name="Lapidus A."/>
            <person name="Bruce D."/>
            <person name="Goodwin L."/>
            <person name="Pitluck S."/>
            <person name="Peters L."/>
            <person name="Kyrpides N."/>
            <person name="Mavromatis K."/>
            <person name="Ivanova N."/>
            <person name="Mikhailova N."/>
            <person name="Chertkov O."/>
            <person name="Saunders E."/>
            <person name="Detter J.C."/>
            <person name="Tapia R."/>
            <person name="Han C."/>
            <person name="Land M."/>
            <person name="Hauser L."/>
            <person name="Markowitz V."/>
            <person name="Cheng J.-F."/>
            <person name="Hugenholtz P."/>
            <person name="Woyke T."/>
            <person name="Wu D."/>
            <person name="Pukall R."/>
            <person name="Gehrich-Schroeter G."/>
            <person name="Schneider S."/>
            <person name="Klenk H.-P."/>
            <person name="Eisen J.A."/>
        </authorList>
    </citation>
    <scope>NUCLEOTIDE SEQUENCE [LARGE SCALE GENOMIC DNA]</scope>
    <source>
        <strain evidence="2">ATCC 700253 / DSM 10332 / NAL</strain>
    </source>
</reference>
<dbReference type="PIRSF" id="PIRSF016897">
    <property type="entry name" value="GlpP"/>
    <property type="match status" value="1"/>
</dbReference>
<dbReference type="Pfam" id="PF04309">
    <property type="entry name" value="G3P_antiterm"/>
    <property type="match status" value="1"/>
</dbReference>
<dbReference type="PANTHER" id="PTHR35787:SF1">
    <property type="entry name" value="GLYCEROL UPTAKE OPERON ANTITERMINATOR REGULATORY PROTEIN"/>
    <property type="match status" value="1"/>
</dbReference>
<dbReference type="InterPro" id="IPR006699">
    <property type="entry name" value="GlpP"/>
</dbReference>
<organism evidence="1 2">
    <name type="scientific">Sulfobacillus acidophilus (strain ATCC 700253 / DSM 10332 / NAL)</name>
    <dbReference type="NCBI Taxonomy" id="679936"/>
    <lineage>
        <taxon>Bacteria</taxon>
        <taxon>Bacillati</taxon>
        <taxon>Bacillota</taxon>
        <taxon>Clostridia</taxon>
        <taxon>Eubacteriales</taxon>
        <taxon>Clostridiales Family XVII. Incertae Sedis</taxon>
        <taxon>Sulfobacillus</taxon>
    </lineage>
</organism>
<dbReference type="PATRIC" id="fig|679936.5.peg.986"/>
<accession>G8TSQ7</accession>
<evidence type="ECO:0000313" key="1">
    <source>
        <dbReference type="EMBL" id="AEW04434.1"/>
    </source>
</evidence>
<dbReference type="AlphaFoldDB" id="G8TSQ7"/>